<proteinExistence type="inferred from homology"/>
<dbReference type="GO" id="GO:0019290">
    <property type="term" value="P:siderophore biosynthetic process"/>
    <property type="evidence" value="ECO:0007669"/>
    <property type="project" value="InterPro"/>
</dbReference>
<evidence type="ECO:0000259" key="4">
    <source>
        <dbReference type="Pfam" id="PF06276"/>
    </source>
</evidence>
<feature type="domain" description="Aerobactin siderophore biosynthesis IucA/IucC N-terminal" evidence="3">
    <location>
        <begin position="164"/>
        <end position="415"/>
    </location>
</feature>
<accession>A0A934J9X6</accession>
<dbReference type="Proteomes" id="UP000640274">
    <property type="component" value="Unassembled WGS sequence"/>
</dbReference>
<dbReference type="Gene3D" id="1.10.510.40">
    <property type="match status" value="1"/>
</dbReference>
<feature type="domain" description="Aerobactin siderophore biosynthesis IucA/IucC-like C-terminal" evidence="4">
    <location>
        <begin position="435"/>
        <end position="606"/>
    </location>
</feature>
<dbReference type="GO" id="GO:0016881">
    <property type="term" value="F:acid-amino acid ligase activity"/>
    <property type="evidence" value="ECO:0007669"/>
    <property type="project" value="UniProtKB-ARBA"/>
</dbReference>
<dbReference type="InterPro" id="IPR037455">
    <property type="entry name" value="LucA/IucC-like"/>
</dbReference>
<protein>
    <submittedName>
        <fullName evidence="5">IucA/IucC family siderophore biosynthesis protein</fullName>
    </submittedName>
</protein>
<evidence type="ECO:0000256" key="2">
    <source>
        <dbReference type="ARBA" id="ARBA00007832"/>
    </source>
</evidence>
<evidence type="ECO:0000313" key="5">
    <source>
        <dbReference type="EMBL" id="MBJ6362968.1"/>
    </source>
</evidence>
<dbReference type="Gene3D" id="6.10.250.3370">
    <property type="match status" value="1"/>
</dbReference>
<dbReference type="Pfam" id="PF04183">
    <property type="entry name" value="IucA_IucC"/>
    <property type="match status" value="1"/>
</dbReference>
<dbReference type="EMBL" id="JAELUP010000103">
    <property type="protein sequence ID" value="MBJ6362968.1"/>
    <property type="molecule type" value="Genomic_DNA"/>
</dbReference>
<reference evidence="5" key="1">
    <citation type="submission" date="2020-12" db="EMBL/GenBank/DDBJ databases">
        <authorList>
            <person name="Huq M.A."/>
        </authorList>
    </citation>
    <scope>NUCLEOTIDE SEQUENCE</scope>
    <source>
        <strain evidence="5">MAHUQ-46</strain>
    </source>
</reference>
<dbReference type="PANTHER" id="PTHR34384:SF6">
    <property type="entry name" value="STAPHYLOFERRIN B SYNTHASE"/>
    <property type="match status" value="1"/>
</dbReference>
<dbReference type="RefSeq" id="WP_199020563.1">
    <property type="nucleotide sequence ID" value="NZ_JAELUP010000103.1"/>
</dbReference>
<comment type="similarity">
    <text evidence="2">Belongs to the IucA/IucC family.</text>
</comment>
<evidence type="ECO:0000256" key="1">
    <source>
        <dbReference type="ARBA" id="ARBA00004924"/>
    </source>
</evidence>
<keyword evidence="6" id="KW-1185">Reference proteome</keyword>
<organism evidence="5 6">
    <name type="scientific">Paenibacillus roseus</name>
    <dbReference type="NCBI Taxonomy" id="2798579"/>
    <lineage>
        <taxon>Bacteria</taxon>
        <taxon>Bacillati</taxon>
        <taxon>Bacillota</taxon>
        <taxon>Bacilli</taxon>
        <taxon>Bacillales</taxon>
        <taxon>Paenibacillaceae</taxon>
        <taxon>Paenibacillus</taxon>
    </lineage>
</organism>
<dbReference type="InterPro" id="IPR022770">
    <property type="entry name" value="IucA/IucC-like_C"/>
</dbReference>
<comment type="pathway">
    <text evidence="1">Siderophore biosynthesis.</text>
</comment>
<dbReference type="AlphaFoldDB" id="A0A934J9X6"/>
<evidence type="ECO:0000313" key="6">
    <source>
        <dbReference type="Proteomes" id="UP000640274"/>
    </source>
</evidence>
<dbReference type="Pfam" id="PF06276">
    <property type="entry name" value="FhuF"/>
    <property type="match status" value="1"/>
</dbReference>
<comment type="caution">
    <text evidence="5">The sequence shown here is derived from an EMBL/GenBank/DDBJ whole genome shotgun (WGS) entry which is preliminary data.</text>
</comment>
<gene>
    <name evidence="5" type="ORF">JFN88_17340</name>
</gene>
<dbReference type="InterPro" id="IPR007310">
    <property type="entry name" value="Aerobactin_biosyn_IucA/IucC_N"/>
</dbReference>
<dbReference type="PANTHER" id="PTHR34384">
    <property type="entry name" value="L-2,3-DIAMINOPROPANOATE--CITRATE LIGASE"/>
    <property type="match status" value="1"/>
</dbReference>
<name>A0A934J9X6_9BACL</name>
<evidence type="ECO:0000259" key="3">
    <source>
        <dbReference type="Pfam" id="PF04183"/>
    </source>
</evidence>
<sequence>MHRTNERSEDLALCEADRKLYEEALASPCYTAVRRRIFRQLIQSLLFEQVIGWTEGSGDQEGNWTIEGVSADQKPAIYTFQAERRIHNFGRIQLGKHPVMRECGEVAGEADSLALFLAEIAPIIEADPGRLSHFAIELEQTLINDTVAQYKRHQEKQDLHGLAFEEWESGVMDGHPYHPSYKSRIGFDIADQLLYGPEFAAPIRLLWVALHRKAARTSHSSRYAVPGTAQWNQARLGESAFARFVEKLQKAGVSPDDYIMLPVHPWQWRETITSALAADIQRRTLIMLGSSEDRYTAQQSIRTLANRTAVSEPNVKLSLSILNTSTSRVLAPHTVENAPIISDWLAGIVREDAYLRDECNVIVLAEIAGVAYDSSHLPELLQSRAYGTLSCIWRESLHERLATGESAVPYNALCAVDTEGEPLIALWIKRFGLAHWLDELLKASISPIIHFLYGYGIALESHAQNMMLIHRDGLPVRVALKDFHDGIRFAEAGLASPADLPKLHHTPEYHQRVNRNSFLVTTDLDAVRDFVHDAFFFINLGELALFLREHFNFEEQTFWQMVRQLINRYQERFPEHSLRYSQFQLFDTKIGVEKLTARRLYPDTELQIHSVENPLAAEYTIQVV</sequence>
<dbReference type="Gene3D" id="3.30.310.280">
    <property type="match status" value="1"/>
</dbReference>